<comment type="cofactor">
    <cofactor evidence="1 14">
        <name>heme</name>
        <dbReference type="ChEBI" id="CHEBI:30413"/>
    </cofactor>
</comment>
<dbReference type="InterPro" id="IPR036396">
    <property type="entry name" value="Cyt_P450_sf"/>
</dbReference>
<dbReference type="PANTHER" id="PTHR24300:SF417">
    <property type="entry name" value="CYTOCHROME P450 508B1-RELATED"/>
    <property type="match status" value="1"/>
</dbReference>
<dbReference type="PROSITE" id="PS00086">
    <property type="entry name" value="CYTOCHROME_P450"/>
    <property type="match status" value="1"/>
</dbReference>
<dbReference type="RefSeq" id="XP_004354370.1">
    <property type="nucleotide sequence ID" value="XM_004354318.1"/>
</dbReference>
<dbReference type="OrthoDB" id="1055148at2759"/>
<gene>
    <name evidence="16" type="ORF">DFA_10470</name>
</gene>
<keyword evidence="17" id="KW-1185">Reference proteome</keyword>
<evidence type="ECO:0000256" key="6">
    <source>
        <dbReference type="ARBA" id="ARBA00022617"/>
    </source>
</evidence>
<evidence type="ECO:0000256" key="1">
    <source>
        <dbReference type="ARBA" id="ARBA00001971"/>
    </source>
</evidence>
<sequence>MHSVFIFLCCRETEIDLFHRVKNDEFHQESEINHSTLSSEFGVPSSLKAHSLSLYISVLAVTTMSSLLSSFTLPLGIYVSLNVCQYTLSSSFLSSYSPLFLLSHRFTSYIIISFIIKNKRIHPNEPKSIGVALPLIGHLYKVGKDDPHKFFLSAVQQHGKVFSVWMGDRRSVFICDSVLVREVLVRQFHVFTNKPRDPIISIFSSGYKNLAHGRDKEWSQLRDTLSSAFSNCKIRQISDLVQEETDSLINVLTDLSNSGQVFNPQRYLRVYAMNVVCKYVFSLSSSYSERSEDETTKKIMKEIGSMVSLLKKPYRFMYGLSWLHYQYAKRFNNPITTTKKLINEILKQHVETLDPEKPRDLFDHLITTVGMENETNITRIIHCGIDFILAGMETTSATTEWVILYLTNHQQHQQKIYDEIVKSQQQQQQENVQEPKKRGDTPLLDAFIKEVMRLRFIVPISSMRECGEDIMLGDYFIQKGTEVYPFTYGLMHSPDYWKNPDEFQPERFIGQNHSDHFTPFGLGPRACLGMNLAQSEIHNLITNILLKFKLSSIDNQKINDNSNNVCWTNN</sequence>
<name>F4QAA9_CACFS</name>
<keyword evidence="8" id="KW-0256">Endoplasmic reticulum</keyword>
<evidence type="ECO:0000313" key="16">
    <source>
        <dbReference type="EMBL" id="EGG15628.1"/>
    </source>
</evidence>
<dbReference type="AlphaFoldDB" id="F4QAA9"/>
<keyword evidence="9" id="KW-0492">Microsome</keyword>
<evidence type="ECO:0000256" key="10">
    <source>
        <dbReference type="ARBA" id="ARBA00023002"/>
    </source>
</evidence>
<evidence type="ECO:0000256" key="7">
    <source>
        <dbReference type="ARBA" id="ARBA00022723"/>
    </source>
</evidence>
<dbReference type="STRING" id="1054147.F4QAA9"/>
<evidence type="ECO:0000256" key="8">
    <source>
        <dbReference type="ARBA" id="ARBA00022824"/>
    </source>
</evidence>
<dbReference type="GeneID" id="14867232"/>
<dbReference type="GO" id="GO:0020037">
    <property type="term" value="F:heme binding"/>
    <property type="evidence" value="ECO:0007669"/>
    <property type="project" value="InterPro"/>
</dbReference>
<dbReference type="GO" id="GO:0005506">
    <property type="term" value="F:iron ion binding"/>
    <property type="evidence" value="ECO:0007669"/>
    <property type="project" value="InterPro"/>
</dbReference>
<dbReference type="PRINTS" id="PR00463">
    <property type="entry name" value="EP450I"/>
</dbReference>
<keyword evidence="12 15" id="KW-0503">Monooxygenase</keyword>
<reference evidence="17" key="1">
    <citation type="journal article" date="2011" name="Genome Res.">
        <title>Phylogeny-wide analysis of social amoeba genomes highlights ancient origins for complex intercellular communication.</title>
        <authorList>
            <person name="Heidel A.J."/>
            <person name="Lawal H.M."/>
            <person name="Felder M."/>
            <person name="Schilde C."/>
            <person name="Helps N.R."/>
            <person name="Tunggal B."/>
            <person name="Rivero F."/>
            <person name="John U."/>
            <person name="Schleicher M."/>
            <person name="Eichinger L."/>
            <person name="Platzer M."/>
            <person name="Noegel A.A."/>
            <person name="Schaap P."/>
            <person name="Gloeckner G."/>
        </authorList>
    </citation>
    <scope>NUCLEOTIDE SEQUENCE [LARGE SCALE GENOMIC DNA]</scope>
    <source>
        <strain evidence="17">SH3</strain>
    </source>
</reference>
<evidence type="ECO:0000256" key="3">
    <source>
        <dbReference type="ARBA" id="ARBA00004174"/>
    </source>
</evidence>
<keyword evidence="7 14" id="KW-0479">Metal-binding</keyword>
<dbReference type="InterPro" id="IPR001128">
    <property type="entry name" value="Cyt_P450"/>
</dbReference>
<dbReference type="Gene3D" id="1.10.630.10">
    <property type="entry name" value="Cytochrome P450"/>
    <property type="match status" value="1"/>
</dbReference>
<evidence type="ECO:0000256" key="15">
    <source>
        <dbReference type="RuleBase" id="RU000461"/>
    </source>
</evidence>
<dbReference type="PANTHER" id="PTHR24300">
    <property type="entry name" value="CYTOCHROME P450 508A4-RELATED"/>
    <property type="match status" value="1"/>
</dbReference>
<accession>F4QAA9</accession>
<dbReference type="FunFam" id="1.10.630.10:FF:000238">
    <property type="entry name" value="Cytochrome P450 2A6"/>
    <property type="match status" value="1"/>
</dbReference>
<dbReference type="InterPro" id="IPR017972">
    <property type="entry name" value="Cyt_P450_CS"/>
</dbReference>
<dbReference type="Pfam" id="PF00067">
    <property type="entry name" value="p450"/>
    <property type="match status" value="1"/>
</dbReference>
<keyword evidence="13" id="KW-0472">Membrane</keyword>
<keyword evidence="11 14" id="KW-0408">Iron</keyword>
<dbReference type="CDD" id="cd20617">
    <property type="entry name" value="CYP1_2-like"/>
    <property type="match status" value="1"/>
</dbReference>
<dbReference type="GO" id="GO:0016705">
    <property type="term" value="F:oxidoreductase activity, acting on paired donors, with incorporation or reduction of molecular oxygen"/>
    <property type="evidence" value="ECO:0007669"/>
    <property type="project" value="InterPro"/>
</dbReference>
<dbReference type="SUPFAM" id="SSF48264">
    <property type="entry name" value="Cytochrome P450"/>
    <property type="match status" value="1"/>
</dbReference>
<comment type="subcellular location">
    <subcellularLocation>
        <location evidence="4">Endoplasmic reticulum membrane</location>
        <topology evidence="4">Peripheral membrane protein</topology>
    </subcellularLocation>
    <subcellularLocation>
        <location evidence="2">Membrane</location>
        <topology evidence="2">Single-pass membrane protein</topology>
    </subcellularLocation>
    <subcellularLocation>
        <location evidence="3">Microsome membrane</location>
        <topology evidence="3">Peripheral membrane protein</topology>
    </subcellularLocation>
</comment>
<dbReference type="KEGG" id="dfa:DFA_10470"/>
<evidence type="ECO:0000256" key="5">
    <source>
        <dbReference type="ARBA" id="ARBA00010617"/>
    </source>
</evidence>
<dbReference type="GO" id="GO:0004497">
    <property type="term" value="F:monooxygenase activity"/>
    <property type="evidence" value="ECO:0007669"/>
    <property type="project" value="UniProtKB-KW"/>
</dbReference>
<dbReference type="OMA" id="CREGLPC"/>
<dbReference type="InterPro" id="IPR002401">
    <property type="entry name" value="Cyt_P450_E_grp-I"/>
</dbReference>
<dbReference type="InterPro" id="IPR050182">
    <property type="entry name" value="Cytochrome_P450_fam2"/>
</dbReference>
<evidence type="ECO:0000256" key="14">
    <source>
        <dbReference type="PIRSR" id="PIRSR602401-1"/>
    </source>
</evidence>
<proteinExistence type="inferred from homology"/>
<organism evidence="16 17">
    <name type="scientific">Cavenderia fasciculata</name>
    <name type="common">Slime mold</name>
    <name type="synonym">Dictyostelium fasciculatum</name>
    <dbReference type="NCBI Taxonomy" id="261658"/>
    <lineage>
        <taxon>Eukaryota</taxon>
        <taxon>Amoebozoa</taxon>
        <taxon>Evosea</taxon>
        <taxon>Eumycetozoa</taxon>
        <taxon>Dictyostelia</taxon>
        <taxon>Acytosteliales</taxon>
        <taxon>Cavenderiaceae</taxon>
        <taxon>Cavenderia</taxon>
    </lineage>
</organism>
<dbReference type="EMBL" id="GL883026">
    <property type="protein sequence ID" value="EGG15628.1"/>
    <property type="molecule type" value="Genomic_DNA"/>
</dbReference>
<evidence type="ECO:0000313" key="17">
    <source>
        <dbReference type="Proteomes" id="UP000007797"/>
    </source>
</evidence>
<evidence type="ECO:0000256" key="2">
    <source>
        <dbReference type="ARBA" id="ARBA00004167"/>
    </source>
</evidence>
<feature type="binding site" description="axial binding residue" evidence="14">
    <location>
        <position position="527"/>
    </location>
    <ligand>
        <name>heme</name>
        <dbReference type="ChEBI" id="CHEBI:30413"/>
    </ligand>
    <ligandPart>
        <name>Fe</name>
        <dbReference type="ChEBI" id="CHEBI:18248"/>
    </ligandPart>
</feature>
<comment type="similarity">
    <text evidence="5 15">Belongs to the cytochrome P450 family.</text>
</comment>
<evidence type="ECO:0000256" key="9">
    <source>
        <dbReference type="ARBA" id="ARBA00022848"/>
    </source>
</evidence>
<evidence type="ECO:0000256" key="4">
    <source>
        <dbReference type="ARBA" id="ARBA00004406"/>
    </source>
</evidence>
<keyword evidence="10 15" id="KW-0560">Oxidoreductase</keyword>
<dbReference type="GO" id="GO:0005789">
    <property type="term" value="C:endoplasmic reticulum membrane"/>
    <property type="evidence" value="ECO:0007669"/>
    <property type="project" value="UniProtKB-SubCell"/>
</dbReference>
<evidence type="ECO:0000256" key="12">
    <source>
        <dbReference type="ARBA" id="ARBA00023033"/>
    </source>
</evidence>
<evidence type="ECO:0000256" key="13">
    <source>
        <dbReference type="ARBA" id="ARBA00023136"/>
    </source>
</evidence>
<protein>
    <submittedName>
        <fullName evidence="16">Cytochrome P450 family protein</fullName>
    </submittedName>
</protein>
<evidence type="ECO:0000256" key="11">
    <source>
        <dbReference type="ARBA" id="ARBA00023004"/>
    </source>
</evidence>
<dbReference type="PRINTS" id="PR00385">
    <property type="entry name" value="P450"/>
</dbReference>
<dbReference type="Proteomes" id="UP000007797">
    <property type="component" value="Unassembled WGS sequence"/>
</dbReference>
<keyword evidence="6 14" id="KW-0349">Heme</keyword>